<dbReference type="SUPFAM" id="SSF53098">
    <property type="entry name" value="Ribonuclease H-like"/>
    <property type="match status" value="1"/>
</dbReference>
<dbReference type="PANTHER" id="PTHR45835:SF99">
    <property type="entry name" value="CHROMO DOMAIN-CONTAINING PROTEIN-RELATED"/>
    <property type="match status" value="1"/>
</dbReference>
<dbReference type="Proteomes" id="UP000288805">
    <property type="component" value="Unassembled WGS sequence"/>
</dbReference>
<dbReference type="PROSITE" id="PS50994">
    <property type="entry name" value="INTEGRASE"/>
    <property type="match status" value="1"/>
</dbReference>
<name>A0A438JDG1_VITVI</name>
<evidence type="ECO:0000259" key="1">
    <source>
        <dbReference type="PROSITE" id="PS50994"/>
    </source>
</evidence>
<organism evidence="2 3">
    <name type="scientific">Vitis vinifera</name>
    <name type="common">Grape</name>
    <dbReference type="NCBI Taxonomy" id="29760"/>
    <lineage>
        <taxon>Eukaryota</taxon>
        <taxon>Viridiplantae</taxon>
        <taxon>Streptophyta</taxon>
        <taxon>Embryophyta</taxon>
        <taxon>Tracheophyta</taxon>
        <taxon>Spermatophyta</taxon>
        <taxon>Magnoliopsida</taxon>
        <taxon>eudicotyledons</taxon>
        <taxon>Gunneridae</taxon>
        <taxon>Pentapetalae</taxon>
        <taxon>rosids</taxon>
        <taxon>Vitales</taxon>
        <taxon>Vitaceae</taxon>
        <taxon>Viteae</taxon>
        <taxon>Vitis</taxon>
    </lineage>
</organism>
<evidence type="ECO:0000313" key="2">
    <source>
        <dbReference type="EMBL" id="RVX06986.1"/>
    </source>
</evidence>
<sequence>MKQDIVQFVAQCLVCQQVKAEHQRPAGFLQPLSILEWKWEHTAMDFVTRLPRTLGGNNAIWVIVDRLTKSAHFLPMKVNFSMDRLASLYIKEIVRMHGVLVSIVYDRDPRFTSRFWHSLQKALGTKLSFSTVFHLQTDGQSERVIQDLEDLLRAYALDLKGNWDDYLPLVEFAYNNSFQASIGMTPFEALYGRRCRSPVYWDDVGDKKLLELELVQLTVENVSLIKERLKAAQSRHNGIRADPRRWCGGLFGSVRGVCLFGPAIPWGTMRTAEVTGSNPRGVAEGEIVGRSEGWPRLSTPLVFARGRLGECTISRSPTSVWEFVWPHKRCLSVWPRNPMGHNEDVVFAWEGVCDVPHRIWENVPGAIYVETPLNQVDAF</sequence>
<dbReference type="AlphaFoldDB" id="A0A438JDG1"/>
<dbReference type="PANTHER" id="PTHR45835">
    <property type="entry name" value="YALI0A06105P"/>
    <property type="match status" value="1"/>
</dbReference>
<dbReference type="GO" id="GO:0003676">
    <property type="term" value="F:nucleic acid binding"/>
    <property type="evidence" value="ECO:0007669"/>
    <property type="project" value="InterPro"/>
</dbReference>
<feature type="domain" description="Integrase catalytic" evidence="1">
    <location>
        <begin position="27"/>
        <end position="194"/>
    </location>
</feature>
<reference evidence="2 3" key="1">
    <citation type="journal article" date="2018" name="PLoS Genet.">
        <title>Population sequencing reveals clonal diversity and ancestral inbreeding in the grapevine cultivar Chardonnay.</title>
        <authorList>
            <person name="Roach M.J."/>
            <person name="Johnson D.L."/>
            <person name="Bohlmann J."/>
            <person name="van Vuuren H.J."/>
            <person name="Jones S.J."/>
            <person name="Pretorius I.S."/>
            <person name="Schmidt S.A."/>
            <person name="Borneman A.R."/>
        </authorList>
    </citation>
    <scope>NUCLEOTIDE SEQUENCE [LARGE SCALE GENOMIC DNA]</scope>
    <source>
        <strain evidence="3">cv. Chardonnay</strain>
        <tissue evidence="2">Leaf</tissue>
    </source>
</reference>
<proteinExistence type="predicted"/>
<evidence type="ECO:0000313" key="3">
    <source>
        <dbReference type="Proteomes" id="UP000288805"/>
    </source>
</evidence>
<accession>A0A438JDG1</accession>
<dbReference type="GO" id="GO:0015074">
    <property type="term" value="P:DNA integration"/>
    <property type="evidence" value="ECO:0007669"/>
    <property type="project" value="InterPro"/>
</dbReference>
<dbReference type="Gene3D" id="3.30.420.10">
    <property type="entry name" value="Ribonuclease H-like superfamily/Ribonuclease H"/>
    <property type="match status" value="1"/>
</dbReference>
<comment type="caution">
    <text evidence="2">The sequence shown here is derived from an EMBL/GenBank/DDBJ whole genome shotgun (WGS) entry which is preliminary data.</text>
</comment>
<protein>
    <submittedName>
        <fullName evidence="2">Transposon Ty3-G Gag-Pol polyprotein</fullName>
    </submittedName>
</protein>
<dbReference type="InterPro" id="IPR001584">
    <property type="entry name" value="Integrase_cat-core"/>
</dbReference>
<dbReference type="EMBL" id="QGNW01000048">
    <property type="protein sequence ID" value="RVX06986.1"/>
    <property type="molecule type" value="Genomic_DNA"/>
</dbReference>
<dbReference type="InterPro" id="IPR036397">
    <property type="entry name" value="RNaseH_sf"/>
</dbReference>
<dbReference type="InterPro" id="IPR012337">
    <property type="entry name" value="RNaseH-like_sf"/>
</dbReference>
<gene>
    <name evidence="2" type="primary">TY3B-G_174</name>
    <name evidence="2" type="ORF">CK203_030543</name>
</gene>